<keyword evidence="1 10" id="KW-0963">Cytoplasm</keyword>
<dbReference type="InterPro" id="IPR013221">
    <property type="entry name" value="Mur_ligase_cen"/>
</dbReference>
<dbReference type="NCBIfam" id="TIGR01143">
    <property type="entry name" value="murF"/>
    <property type="match status" value="1"/>
</dbReference>
<dbReference type="SUPFAM" id="SSF63418">
    <property type="entry name" value="MurE/MurF N-terminal domain"/>
    <property type="match status" value="1"/>
</dbReference>
<evidence type="ECO:0000259" key="13">
    <source>
        <dbReference type="Pfam" id="PF02875"/>
    </source>
</evidence>
<dbReference type="Gene3D" id="3.40.1390.10">
    <property type="entry name" value="MurE/MurF, N-terminal domain"/>
    <property type="match status" value="1"/>
</dbReference>
<keyword evidence="8 10" id="KW-0131">Cell cycle</keyword>
<dbReference type="GO" id="GO:0051301">
    <property type="term" value="P:cell division"/>
    <property type="evidence" value="ECO:0007669"/>
    <property type="project" value="UniProtKB-KW"/>
</dbReference>
<comment type="subcellular location">
    <subcellularLocation>
        <location evidence="10 11">Cytoplasm</location>
    </subcellularLocation>
</comment>
<comment type="catalytic activity">
    <reaction evidence="10 11">
        <text>D-alanyl-D-alanine + UDP-N-acetyl-alpha-D-muramoyl-L-alanyl-gamma-D-glutamyl-meso-2,6-diaminopimelate + ATP = UDP-N-acetyl-alpha-D-muramoyl-L-alanyl-gamma-D-glutamyl-meso-2,6-diaminopimeloyl-D-alanyl-D-alanine + ADP + phosphate + H(+)</text>
        <dbReference type="Rhea" id="RHEA:28374"/>
        <dbReference type="ChEBI" id="CHEBI:15378"/>
        <dbReference type="ChEBI" id="CHEBI:30616"/>
        <dbReference type="ChEBI" id="CHEBI:43474"/>
        <dbReference type="ChEBI" id="CHEBI:57822"/>
        <dbReference type="ChEBI" id="CHEBI:61386"/>
        <dbReference type="ChEBI" id="CHEBI:83905"/>
        <dbReference type="ChEBI" id="CHEBI:456216"/>
        <dbReference type="EC" id="6.3.2.10"/>
    </reaction>
</comment>
<reference evidence="16" key="2">
    <citation type="submission" date="2019-02" db="EMBL/GenBank/DDBJ databases">
        <title>Granulicella sibirica sp. nov., a psychrotolerant acidobacterium isolated from an organic soil layer in forested tundra, West Siberia.</title>
        <authorList>
            <person name="Oshkin I.Y."/>
            <person name="Kulichevskaya I.S."/>
            <person name="Rijpstra W.I.C."/>
            <person name="Sinninghe Damste J.S."/>
            <person name="Rakitin A.L."/>
            <person name="Ravin N.V."/>
            <person name="Dedysh S.N."/>
        </authorList>
    </citation>
    <scope>NUCLEOTIDE SEQUENCE [LARGE SCALE GENOMIC DNA]</scope>
    <source>
        <strain evidence="16">AF10</strain>
    </source>
</reference>
<dbReference type="InterPro" id="IPR005863">
    <property type="entry name" value="UDP-N-AcMur_synth"/>
</dbReference>
<keyword evidence="4 10" id="KW-0547">Nucleotide-binding</keyword>
<dbReference type="PANTHER" id="PTHR43024">
    <property type="entry name" value="UDP-N-ACETYLMURAMOYL-TRIPEPTIDE--D-ALANYL-D-ALANINE LIGASE"/>
    <property type="match status" value="1"/>
</dbReference>
<keyword evidence="16" id="KW-1185">Reference proteome</keyword>
<dbReference type="SUPFAM" id="SSF53244">
    <property type="entry name" value="MurD-like peptide ligases, peptide-binding domain"/>
    <property type="match status" value="1"/>
</dbReference>
<comment type="caution">
    <text evidence="15">The sequence shown here is derived from an EMBL/GenBank/DDBJ whole genome shotgun (WGS) entry which is preliminary data.</text>
</comment>
<dbReference type="SUPFAM" id="SSF53623">
    <property type="entry name" value="MurD-like peptide ligases, catalytic domain"/>
    <property type="match status" value="1"/>
</dbReference>
<dbReference type="EMBL" id="RDSM01000001">
    <property type="protein sequence ID" value="RXH57319.1"/>
    <property type="molecule type" value="Genomic_DNA"/>
</dbReference>
<evidence type="ECO:0000256" key="6">
    <source>
        <dbReference type="ARBA" id="ARBA00022960"/>
    </source>
</evidence>
<keyword evidence="7 10" id="KW-0573">Peptidoglycan synthesis</keyword>
<dbReference type="Proteomes" id="UP000289437">
    <property type="component" value="Unassembled WGS sequence"/>
</dbReference>
<evidence type="ECO:0000259" key="12">
    <source>
        <dbReference type="Pfam" id="PF01225"/>
    </source>
</evidence>
<evidence type="ECO:0000256" key="7">
    <source>
        <dbReference type="ARBA" id="ARBA00022984"/>
    </source>
</evidence>
<evidence type="ECO:0000256" key="10">
    <source>
        <dbReference type="HAMAP-Rule" id="MF_02019"/>
    </source>
</evidence>
<dbReference type="Pfam" id="PF02875">
    <property type="entry name" value="Mur_ligase_C"/>
    <property type="match status" value="1"/>
</dbReference>
<evidence type="ECO:0000256" key="8">
    <source>
        <dbReference type="ARBA" id="ARBA00023306"/>
    </source>
</evidence>
<comment type="similarity">
    <text evidence="10">Belongs to the MurCDEF family. MurF subfamily.</text>
</comment>
<comment type="pathway">
    <text evidence="10 11">Cell wall biogenesis; peptidoglycan biosynthesis.</text>
</comment>
<dbReference type="Pfam" id="PF08245">
    <property type="entry name" value="Mur_ligase_M"/>
    <property type="match status" value="1"/>
</dbReference>
<comment type="function">
    <text evidence="10 11">Involved in cell wall formation. Catalyzes the final step in the synthesis of UDP-N-acetylmuramoyl-pentapeptide, the precursor of murein.</text>
</comment>
<organism evidence="15 16">
    <name type="scientific">Granulicella sibirica</name>
    <dbReference type="NCBI Taxonomy" id="2479048"/>
    <lineage>
        <taxon>Bacteria</taxon>
        <taxon>Pseudomonadati</taxon>
        <taxon>Acidobacteriota</taxon>
        <taxon>Terriglobia</taxon>
        <taxon>Terriglobales</taxon>
        <taxon>Acidobacteriaceae</taxon>
        <taxon>Granulicella</taxon>
    </lineage>
</organism>
<dbReference type="InterPro" id="IPR036615">
    <property type="entry name" value="Mur_ligase_C_dom_sf"/>
</dbReference>
<dbReference type="InterPro" id="IPR000713">
    <property type="entry name" value="Mur_ligase_N"/>
</dbReference>
<name>A0A4Q0T5P6_9BACT</name>
<accession>A0A4Q0T5P6</accession>
<evidence type="ECO:0000313" key="15">
    <source>
        <dbReference type="EMBL" id="RXH57319.1"/>
    </source>
</evidence>
<dbReference type="InterPro" id="IPR004101">
    <property type="entry name" value="Mur_ligase_C"/>
</dbReference>
<reference evidence="15 16" key="1">
    <citation type="submission" date="2018-11" db="EMBL/GenBank/DDBJ databases">
        <authorList>
            <person name="Mardanov A.V."/>
            <person name="Ravin N.V."/>
            <person name="Dedysh S.N."/>
        </authorList>
    </citation>
    <scope>NUCLEOTIDE SEQUENCE [LARGE SCALE GENOMIC DNA]</scope>
    <source>
        <strain evidence="15 16">AF10</strain>
    </source>
</reference>
<evidence type="ECO:0000256" key="4">
    <source>
        <dbReference type="ARBA" id="ARBA00022741"/>
    </source>
</evidence>
<dbReference type="OrthoDB" id="9801978at2"/>
<dbReference type="GO" id="GO:0047480">
    <property type="term" value="F:UDP-N-acetylmuramoyl-tripeptide-D-alanyl-D-alanine ligase activity"/>
    <property type="evidence" value="ECO:0007669"/>
    <property type="project" value="UniProtKB-UniRule"/>
</dbReference>
<keyword evidence="3 10" id="KW-0132">Cell division</keyword>
<keyword evidence="9 10" id="KW-0961">Cell wall biogenesis/degradation</keyword>
<dbReference type="UniPathway" id="UPA00219"/>
<gene>
    <name evidence="10" type="primary">murF</name>
    <name evidence="15" type="ORF">GRAN_0629</name>
</gene>
<dbReference type="GO" id="GO:0005524">
    <property type="term" value="F:ATP binding"/>
    <property type="evidence" value="ECO:0007669"/>
    <property type="project" value="UniProtKB-UniRule"/>
</dbReference>
<proteinExistence type="inferred from homology"/>
<dbReference type="InterPro" id="IPR051046">
    <property type="entry name" value="MurCDEF_CellWall_CoF430Synth"/>
</dbReference>
<feature type="domain" description="Mur ligase N-terminal catalytic" evidence="12">
    <location>
        <begin position="27"/>
        <end position="69"/>
    </location>
</feature>
<keyword evidence="6 10" id="KW-0133">Cell shape</keyword>
<evidence type="ECO:0000259" key="14">
    <source>
        <dbReference type="Pfam" id="PF08245"/>
    </source>
</evidence>
<dbReference type="AlphaFoldDB" id="A0A4Q0T5P6"/>
<dbReference type="GO" id="GO:0008360">
    <property type="term" value="P:regulation of cell shape"/>
    <property type="evidence" value="ECO:0007669"/>
    <property type="project" value="UniProtKB-KW"/>
</dbReference>
<keyword evidence="5 10" id="KW-0067">ATP-binding</keyword>
<evidence type="ECO:0000256" key="1">
    <source>
        <dbReference type="ARBA" id="ARBA00022490"/>
    </source>
</evidence>
<feature type="binding site" evidence="10">
    <location>
        <begin position="120"/>
        <end position="126"/>
    </location>
    <ligand>
        <name>ATP</name>
        <dbReference type="ChEBI" id="CHEBI:30616"/>
    </ligand>
</feature>
<dbReference type="RefSeq" id="WP_128911504.1">
    <property type="nucleotide sequence ID" value="NZ_RDSM01000001.1"/>
</dbReference>
<evidence type="ECO:0000256" key="3">
    <source>
        <dbReference type="ARBA" id="ARBA00022618"/>
    </source>
</evidence>
<dbReference type="Gene3D" id="3.90.190.20">
    <property type="entry name" value="Mur ligase, C-terminal domain"/>
    <property type="match status" value="1"/>
</dbReference>
<evidence type="ECO:0000313" key="16">
    <source>
        <dbReference type="Proteomes" id="UP000289437"/>
    </source>
</evidence>
<dbReference type="InterPro" id="IPR035911">
    <property type="entry name" value="MurE/MurF_N"/>
</dbReference>
<dbReference type="HAMAP" id="MF_02019">
    <property type="entry name" value="MurF"/>
    <property type="match status" value="1"/>
</dbReference>
<dbReference type="InterPro" id="IPR036565">
    <property type="entry name" value="Mur-like_cat_sf"/>
</dbReference>
<evidence type="ECO:0000256" key="11">
    <source>
        <dbReference type="RuleBase" id="RU004136"/>
    </source>
</evidence>
<feature type="domain" description="Mur ligase central" evidence="14">
    <location>
        <begin position="118"/>
        <end position="305"/>
    </location>
</feature>
<evidence type="ECO:0000256" key="5">
    <source>
        <dbReference type="ARBA" id="ARBA00022840"/>
    </source>
</evidence>
<dbReference type="Pfam" id="PF01225">
    <property type="entry name" value="Mur_ligase"/>
    <property type="match status" value="1"/>
</dbReference>
<dbReference type="GO" id="GO:0071555">
    <property type="term" value="P:cell wall organization"/>
    <property type="evidence" value="ECO:0007669"/>
    <property type="project" value="UniProtKB-KW"/>
</dbReference>
<dbReference type="EC" id="6.3.2.10" evidence="10 11"/>
<evidence type="ECO:0000256" key="2">
    <source>
        <dbReference type="ARBA" id="ARBA00022598"/>
    </source>
</evidence>
<dbReference type="GO" id="GO:0005737">
    <property type="term" value="C:cytoplasm"/>
    <property type="evidence" value="ECO:0007669"/>
    <property type="project" value="UniProtKB-SubCell"/>
</dbReference>
<dbReference type="PANTHER" id="PTHR43024:SF1">
    <property type="entry name" value="UDP-N-ACETYLMURAMOYL-TRIPEPTIDE--D-ALANYL-D-ALANINE LIGASE"/>
    <property type="match status" value="1"/>
</dbReference>
<keyword evidence="2 10" id="KW-0436">Ligase</keyword>
<dbReference type="GO" id="GO:0009252">
    <property type="term" value="P:peptidoglycan biosynthetic process"/>
    <property type="evidence" value="ECO:0007669"/>
    <property type="project" value="UniProtKB-UniRule"/>
</dbReference>
<protein>
    <recommendedName>
        <fullName evidence="10 11">UDP-N-acetylmuramoyl-tripeptide--D-alanyl-D-alanine ligase</fullName>
        <ecNumber evidence="10 11">6.3.2.10</ecNumber>
    </recommendedName>
    <alternativeName>
        <fullName evidence="10">D-alanyl-D-alanine-adding enzyme</fullName>
    </alternativeName>
</protein>
<feature type="domain" description="Mur ligase C-terminal" evidence="13">
    <location>
        <begin position="328"/>
        <end position="450"/>
    </location>
</feature>
<sequence>MKLRLGRVADWIGAEGDFATESEAIGYSIDSRTISAGDLFFAVRGERMDGHDYVEAALGNGAVAAVVSMQWLSPAGVGSDRLLRVPDENDYENDGVLAALQRLALRVRQEWGGRVIGVTGSAGKTTTKEAVATVLGARFRVLKSHGNFNNGFGLPLQMLKLEPEHEVAVIEMGMNHAGEIRALAEIARPDWAVVSNVAPVHLEFFADGIKGIAAAKYELVEALPPDGIAVLNADDEYVRTFGHGMGSRAVFYGMGEDAEVRATQITEAGSEGTVFTVAAGGRRASVQLRMLGRHNVMNALAAIAIGLQSGIDLEACVDALGTLQAGDRRGEIMQWNGATVINDCYNSNPRALDAMVDALLAIPAERHIVVAGEMLELGPDAETLHAACGKRMADRGVVLVLGVRGYARAIADAAHTGGVESIFFESPKEAGSWMRDSLRPGDAVLLKASRGVKLELALDVLKTKVQ</sequence>
<dbReference type="Gene3D" id="3.40.1190.10">
    <property type="entry name" value="Mur-like, catalytic domain"/>
    <property type="match status" value="1"/>
</dbReference>
<evidence type="ECO:0000256" key="9">
    <source>
        <dbReference type="ARBA" id="ARBA00023316"/>
    </source>
</evidence>
<dbReference type="GO" id="GO:0008766">
    <property type="term" value="F:UDP-N-acetylmuramoylalanyl-D-glutamyl-2,6-diaminopimelate-D-alanyl-D-alanine ligase activity"/>
    <property type="evidence" value="ECO:0007669"/>
    <property type="project" value="RHEA"/>
</dbReference>